<keyword evidence="1" id="KW-0812">Transmembrane</keyword>
<gene>
    <name evidence="2" type="ORF">A2592_03225</name>
</gene>
<sequence length="129" mass="13551">MNKTASIILMVAILIGGVILLTGNSRSGDINSAGSNVVIKDGIQYITIDARGGYSPQRSIAQAGIPSKLIVNTNGTYDCSAALVVRQANYQEILPATGKTEIDIGIPKAGEPLRGTCGMGMYNFEVNFD</sequence>
<reference evidence="2 3" key="1">
    <citation type="journal article" date="2016" name="Nat. Commun.">
        <title>Thousands of microbial genomes shed light on interconnected biogeochemical processes in an aquifer system.</title>
        <authorList>
            <person name="Anantharaman K."/>
            <person name="Brown C.T."/>
            <person name="Hug L.A."/>
            <person name="Sharon I."/>
            <person name="Castelle C.J."/>
            <person name="Probst A.J."/>
            <person name="Thomas B.C."/>
            <person name="Singh A."/>
            <person name="Wilkins M.J."/>
            <person name="Karaoz U."/>
            <person name="Brodie E.L."/>
            <person name="Williams K.H."/>
            <person name="Hubbard S.S."/>
            <person name="Banfield J.F."/>
        </authorList>
    </citation>
    <scope>NUCLEOTIDE SEQUENCE [LARGE SCALE GENOMIC DNA]</scope>
</reference>
<dbReference type="InterPro" id="IPR008972">
    <property type="entry name" value="Cupredoxin"/>
</dbReference>
<proteinExistence type="predicted"/>
<keyword evidence="1" id="KW-0472">Membrane</keyword>
<keyword evidence="1" id="KW-1133">Transmembrane helix</keyword>
<comment type="caution">
    <text evidence="2">The sequence shown here is derived from an EMBL/GenBank/DDBJ whole genome shotgun (WGS) entry which is preliminary data.</text>
</comment>
<dbReference type="Gene3D" id="2.60.40.420">
    <property type="entry name" value="Cupredoxins - blue copper proteins"/>
    <property type="match status" value="1"/>
</dbReference>
<accession>A0A1F6FTB8</accession>
<dbReference type="AlphaFoldDB" id="A0A1F6FTB8"/>
<name>A0A1F6FTB8_9BACT</name>
<dbReference type="Proteomes" id="UP000179230">
    <property type="component" value="Unassembled WGS sequence"/>
</dbReference>
<evidence type="ECO:0000256" key="1">
    <source>
        <dbReference type="SAM" id="Phobius"/>
    </source>
</evidence>
<feature type="transmembrane region" description="Helical" evidence="1">
    <location>
        <begin position="6"/>
        <end position="23"/>
    </location>
</feature>
<evidence type="ECO:0008006" key="4">
    <source>
        <dbReference type="Google" id="ProtNLM"/>
    </source>
</evidence>
<protein>
    <recommendedName>
        <fullName evidence="4">EfeO-type cupredoxin-like domain-containing protein</fullName>
    </recommendedName>
</protein>
<dbReference type="EMBL" id="MFMT01000006">
    <property type="protein sequence ID" value="OGG89113.1"/>
    <property type="molecule type" value="Genomic_DNA"/>
</dbReference>
<evidence type="ECO:0000313" key="2">
    <source>
        <dbReference type="EMBL" id="OGG89113.1"/>
    </source>
</evidence>
<evidence type="ECO:0000313" key="3">
    <source>
        <dbReference type="Proteomes" id="UP000179230"/>
    </source>
</evidence>
<organism evidence="2 3">
    <name type="scientific">Candidatus Kaiserbacteria bacterium RIFOXYD1_FULL_42_15</name>
    <dbReference type="NCBI Taxonomy" id="1798532"/>
    <lineage>
        <taxon>Bacteria</taxon>
        <taxon>Candidatus Kaiseribacteriota</taxon>
    </lineage>
</organism>